<feature type="coiled-coil region" evidence="1">
    <location>
        <begin position="58"/>
        <end position="179"/>
    </location>
</feature>
<keyword evidence="3" id="KW-1185">Reference proteome</keyword>
<gene>
    <name evidence="2" type="ORF">QE152_g9092</name>
</gene>
<name>A0AAW1M098_POPJA</name>
<dbReference type="Proteomes" id="UP001458880">
    <property type="component" value="Unassembled WGS sequence"/>
</dbReference>
<reference evidence="2 3" key="1">
    <citation type="journal article" date="2024" name="BMC Genomics">
        <title>De novo assembly and annotation of Popillia japonica's genome with initial clues to its potential as an invasive pest.</title>
        <authorList>
            <person name="Cucini C."/>
            <person name="Boschi S."/>
            <person name="Funari R."/>
            <person name="Cardaioli E."/>
            <person name="Iannotti N."/>
            <person name="Marturano G."/>
            <person name="Paoli F."/>
            <person name="Bruttini M."/>
            <person name="Carapelli A."/>
            <person name="Frati F."/>
            <person name="Nardi F."/>
        </authorList>
    </citation>
    <scope>NUCLEOTIDE SEQUENCE [LARGE SCALE GENOMIC DNA]</scope>
    <source>
        <strain evidence="2">DMR45628</strain>
    </source>
</reference>
<protein>
    <submittedName>
        <fullName evidence="2">Uncharacterized protein</fullName>
    </submittedName>
</protein>
<proteinExistence type="predicted"/>
<keyword evidence="1" id="KW-0175">Coiled coil</keyword>
<dbReference type="EMBL" id="JASPKY010000076">
    <property type="protein sequence ID" value="KAK9739261.1"/>
    <property type="molecule type" value="Genomic_DNA"/>
</dbReference>
<evidence type="ECO:0000313" key="3">
    <source>
        <dbReference type="Proteomes" id="UP001458880"/>
    </source>
</evidence>
<sequence length="317" mass="38006">MENRDLHRKLKDERKWNNKLEDKLTKFRSLLRDLKPYPCEYKDDMDAYYRIKHYMESMNVLHEELKAKGEKIIELEHQNVSQQTQLTKLEEELAQLKTENREVTAKQKELETIHQRAKNRRIRKERELNRLIQEKKRYMKRNAKVIKPEMKKGSNSDEVSDIEEEYQKLEMKFKELDNVSVKGRLERAEELKKMFADYDKNVPCSSKGMQTGLLIQTALEKLTRECKNNDVIIEHERKKQLDILSSKWRSITQRKTQYPTRAKKLLNDIRNLYSEVDGIDIIELEQSEKRESELLQELSRILKPDNLESSLINILEN</sequence>
<accession>A0AAW1M098</accession>
<comment type="caution">
    <text evidence="2">The sequence shown here is derived from an EMBL/GenBank/DDBJ whole genome shotgun (WGS) entry which is preliminary data.</text>
</comment>
<dbReference type="AlphaFoldDB" id="A0AAW1M098"/>
<evidence type="ECO:0000256" key="1">
    <source>
        <dbReference type="SAM" id="Coils"/>
    </source>
</evidence>
<evidence type="ECO:0000313" key="2">
    <source>
        <dbReference type="EMBL" id="KAK9739261.1"/>
    </source>
</evidence>
<organism evidence="2 3">
    <name type="scientific">Popillia japonica</name>
    <name type="common">Japanese beetle</name>
    <dbReference type="NCBI Taxonomy" id="7064"/>
    <lineage>
        <taxon>Eukaryota</taxon>
        <taxon>Metazoa</taxon>
        <taxon>Ecdysozoa</taxon>
        <taxon>Arthropoda</taxon>
        <taxon>Hexapoda</taxon>
        <taxon>Insecta</taxon>
        <taxon>Pterygota</taxon>
        <taxon>Neoptera</taxon>
        <taxon>Endopterygota</taxon>
        <taxon>Coleoptera</taxon>
        <taxon>Polyphaga</taxon>
        <taxon>Scarabaeiformia</taxon>
        <taxon>Scarabaeidae</taxon>
        <taxon>Rutelinae</taxon>
        <taxon>Popillia</taxon>
    </lineage>
</organism>